<evidence type="ECO:0000256" key="7">
    <source>
        <dbReference type="ARBA" id="ARBA00023136"/>
    </source>
</evidence>
<evidence type="ECO:0000259" key="11">
    <source>
        <dbReference type="PROSITE" id="PS50939"/>
    </source>
</evidence>
<dbReference type="EMBL" id="PGGS01001142">
    <property type="protein sequence ID" value="PNH00842.1"/>
    <property type="molecule type" value="Genomic_DNA"/>
</dbReference>
<feature type="region of interest" description="Disordered" evidence="8">
    <location>
        <begin position="358"/>
        <end position="381"/>
    </location>
</feature>
<feature type="transmembrane region" description="Helical" evidence="9">
    <location>
        <begin position="292"/>
        <end position="311"/>
    </location>
</feature>
<feature type="transmembrane region" description="Helical" evidence="9">
    <location>
        <begin position="323"/>
        <end position="341"/>
    </location>
</feature>
<keyword evidence="2" id="KW-0813">Transport</keyword>
<dbReference type="InterPro" id="IPR006593">
    <property type="entry name" value="Cyt_b561/ferric_Rdtase_TM"/>
</dbReference>
<dbReference type="CDD" id="cd08760">
    <property type="entry name" value="Cyt_b561_FRRS1_like"/>
    <property type="match status" value="1"/>
</dbReference>
<dbReference type="Gene3D" id="1.20.120.1770">
    <property type="match status" value="1"/>
</dbReference>
<dbReference type="OrthoDB" id="19261at2759"/>
<evidence type="ECO:0000256" key="2">
    <source>
        <dbReference type="ARBA" id="ARBA00022448"/>
    </source>
</evidence>
<reference evidence="12 13" key="1">
    <citation type="journal article" date="2017" name="Mol. Biol. Evol.">
        <title>The 4-celled Tetrabaena socialis nuclear genome reveals the essential components for genetic control of cell number at the origin of multicellularity in the volvocine lineage.</title>
        <authorList>
            <person name="Featherston J."/>
            <person name="Arakaki Y."/>
            <person name="Hanschen E.R."/>
            <person name="Ferris P.J."/>
            <person name="Michod R.E."/>
            <person name="Olson B.J.S.C."/>
            <person name="Nozaki H."/>
            <person name="Durand P.M."/>
        </authorList>
    </citation>
    <scope>NUCLEOTIDE SEQUENCE [LARGE SCALE GENOMIC DNA]</scope>
    <source>
        <strain evidence="12 13">NIES-571</strain>
    </source>
</reference>
<dbReference type="AlphaFoldDB" id="A0A2J7ZKP6"/>
<accession>A0A2J7ZKP6</accession>
<dbReference type="PROSITE" id="PS50939">
    <property type="entry name" value="CYTOCHROME_B561"/>
    <property type="match status" value="1"/>
</dbReference>
<dbReference type="PANTHER" id="PTHR23130">
    <property type="entry name" value="CYTOCHROME B561 AND DOMON DOMAIN-CONTAINING PROTEIN"/>
    <property type="match status" value="1"/>
</dbReference>
<evidence type="ECO:0000256" key="6">
    <source>
        <dbReference type="ARBA" id="ARBA00022989"/>
    </source>
</evidence>
<keyword evidence="4" id="KW-0732">Signal</keyword>
<evidence type="ECO:0000256" key="9">
    <source>
        <dbReference type="SAM" id="Phobius"/>
    </source>
</evidence>
<keyword evidence="3 9" id="KW-0812">Transmembrane</keyword>
<name>A0A2J7ZKP6_9CHLO</name>
<dbReference type="CDD" id="cd09631">
    <property type="entry name" value="DOMON_DOH"/>
    <property type="match status" value="1"/>
</dbReference>
<organism evidence="12 13">
    <name type="scientific">Tetrabaena socialis</name>
    <dbReference type="NCBI Taxonomy" id="47790"/>
    <lineage>
        <taxon>Eukaryota</taxon>
        <taxon>Viridiplantae</taxon>
        <taxon>Chlorophyta</taxon>
        <taxon>core chlorophytes</taxon>
        <taxon>Chlorophyceae</taxon>
        <taxon>CS clade</taxon>
        <taxon>Chlamydomonadales</taxon>
        <taxon>Tetrabaenaceae</taxon>
        <taxon>Tetrabaena</taxon>
    </lineage>
</organism>
<feature type="transmembrane region" description="Helical" evidence="9">
    <location>
        <begin position="174"/>
        <end position="192"/>
    </location>
</feature>
<dbReference type="InterPro" id="IPR045266">
    <property type="entry name" value="DOH_DOMON"/>
</dbReference>
<keyword evidence="7 9" id="KW-0472">Membrane</keyword>
<evidence type="ECO:0000313" key="13">
    <source>
        <dbReference type="Proteomes" id="UP000236333"/>
    </source>
</evidence>
<comment type="subcellular location">
    <subcellularLocation>
        <location evidence="1">Membrane</location>
    </subcellularLocation>
</comment>
<evidence type="ECO:0000256" key="8">
    <source>
        <dbReference type="SAM" id="MobiDB-lite"/>
    </source>
</evidence>
<feature type="transmembrane region" description="Helical" evidence="9">
    <location>
        <begin position="213"/>
        <end position="236"/>
    </location>
</feature>
<evidence type="ECO:0000256" key="1">
    <source>
        <dbReference type="ARBA" id="ARBA00004370"/>
    </source>
</evidence>
<evidence type="ECO:0000256" key="5">
    <source>
        <dbReference type="ARBA" id="ARBA00022982"/>
    </source>
</evidence>
<keyword evidence="13" id="KW-1185">Reference proteome</keyword>
<comment type="caution">
    <text evidence="12">The sequence shown here is derived from an EMBL/GenBank/DDBJ whole genome shotgun (WGS) entry which is preliminary data.</text>
</comment>
<dbReference type="PANTHER" id="PTHR23130:SF171">
    <property type="entry name" value="OS01G0895300 PROTEIN"/>
    <property type="match status" value="1"/>
</dbReference>
<gene>
    <name evidence="12" type="ORF">TSOC_013312</name>
</gene>
<dbReference type="GO" id="GO:0016020">
    <property type="term" value="C:membrane"/>
    <property type="evidence" value="ECO:0007669"/>
    <property type="project" value="UniProtKB-SubCell"/>
</dbReference>
<protein>
    <submittedName>
        <fullName evidence="12">Putative ferric-chelate reductase 1</fullName>
    </submittedName>
</protein>
<proteinExistence type="predicted"/>
<feature type="domain" description="Cytochrome b561" evidence="11">
    <location>
        <begin position="140"/>
        <end position="347"/>
    </location>
</feature>
<feature type="domain" description="DOMON" evidence="10">
    <location>
        <begin position="1"/>
        <end position="112"/>
    </location>
</feature>
<dbReference type="SMART" id="SM00665">
    <property type="entry name" value="B561"/>
    <property type="match status" value="1"/>
</dbReference>
<evidence type="ECO:0000256" key="4">
    <source>
        <dbReference type="ARBA" id="ARBA00022729"/>
    </source>
</evidence>
<evidence type="ECO:0000256" key="3">
    <source>
        <dbReference type="ARBA" id="ARBA00022692"/>
    </source>
</evidence>
<sequence>MRDGSLHIAVQASVAGYVALGFATNPGVMSPADVVLGWASSSSSSYVHTFHVTDEALDESNLNEGADGSSWAYDRGVTQGSNGITTICFSRRLRDARATVSPDLRAATGAVGGGASAGGRRRLQQDVAATLGLNWAVSNNKGLVQHTTRNSGGFRLDVSSGAAGDVASSNTQHWINVHGVLMAVAWGLLLPLGTLLPAHRWILGDTKAGGKHVWFLLHLGFQWTGILVFVAGFVVAFVKLDDLDMGGEVGQAHKRIGIAVMAAAGAQVLLAYARPAPDHPRRGWWNFLHHNLGRCAVLLAWANVYIGIWVYHTSPWEAGYKEWVSPIAVVMGLLVLVDVVLRVSAPASPVPARTSPYNVTIGEADDDRANGLEGKNGGRAT</sequence>
<dbReference type="PROSITE" id="PS50836">
    <property type="entry name" value="DOMON"/>
    <property type="match status" value="1"/>
</dbReference>
<keyword evidence="5" id="KW-0249">Electron transport</keyword>
<dbReference type="Proteomes" id="UP000236333">
    <property type="component" value="Unassembled WGS sequence"/>
</dbReference>
<evidence type="ECO:0000259" key="10">
    <source>
        <dbReference type="PROSITE" id="PS50836"/>
    </source>
</evidence>
<dbReference type="InterPro" id="IPR005018">
    <property type="entry name" value="DOMON_domain"/>
</dbReference>
<keyword evidence="6 9" id="KW-1133">Transmembrane helix</keyword>
<evidence type="ECO:0000313" key="12">
    <source>
        <dbReference type="EMBL" id="PNH00842.1"/>
    </source>
</evidence>